<name>A0ABD1W7B8_9LAMI</name>
<reference evidence="3" key="1">
    <citation type="submission" date="2024-07" db="EMBL/GenBank/DDBJ databases">
        <title>Two chromosome-level genome assemblies of Korean endemic species Abeliophyllum distichum and Forsythia ovata (Oleaceae).</title>
        <authorList>
            <person name="Jang H."/>
        </authorList>
    </citation>
    <scope>NUCLEOTIDE SEQUENCE [LARGE SCALE GENOMIC DNA]</scope>
</reference>
<comment type="caution">
    <text evidence="2">The sequence shown here is derived from an EMBL/GenBank/DDBJ whole genome shotgun (WGS) entry which is preliminary data.</text>
</comment>
<feature type="compositionally biased region" description="Basic residues" evidence="1">
    <location>
        <begin position="32"/>
        <end position="53"/>
    </location>
</feature>
<dbReference type="EMBL" id="JBFOLJ010000004">
    <property type="protein sequence ID" value="KAL2545462.1"/>
    <property type="molecule type" value="Genomic_DNA"/>
</dbReference>
<gene>
    <name evidence="2" type="ORF">Fot_14695</name>
</gene>
<evidence type="ECO:0000313" key="2">
    <source>
        <dbReference type="EMBL" id="KAL2545462.1"/>
    </source>
</evidence>
<organism evidence="2 3">
    <name type="scientific">Forsythia ovata</name>
    <dbReference type="NCBI Taxonomy" id="205694"/>
    <lineage>
        <taxon>Eukaryota</taxon>
        <taxon>Viridiplantae</taxon>
        <taxon>Streptophyta</taxon>
        <taxon>Embryophyta</taxon>
        <taxon>Tracheophyta</taxon>
        <taxon>Spermatophyta</taxon>
        <taxon>Magnoliopsida</taxon>
        <taxon>eudicotyledons</taxon>
        <taxon>Gunneridae</taxon>
        <taxon>Pentapetalae</taxon>
        <taxon>asterids</taxon>
        <taxon>lamiids</taxon>
        <taxon>Lamiales</taxon>
        <taxon>Oleaceae</taxon>
        <taxon>Forsythieae</taxon>
        <taxon>Forsythia</taxon>
    </lineage>
</organism>
<dbReference type="AlphaFoldDB" id="A0ABD1W7B8"/>
<proteinExistence type="predicted"/>
<evidence type="ECO:0000313" key="3">
    <source>
        <dbReference type="Proteomes" id="UP001604277"/>
    </source>
</evidence>
<keyword evidence="3" id="KW-1185">Reference proteome</keyword>
<accession>A0ABD1W7B8</accession>
<dbReference type="Proteomes" id="UP001604277">
    <property type="component" value="Unassembled WGS sequence"/>
</dbReference>
<sequence>MFLLLFFKKLSVQVATHTKMKLWKMASSRSASKSKCRSRKRNNTSTVKRNRCHNKARTKPMKDKYNIPVPEGENSNATIHRDQTNHVTISISNDVPINEAVDMSVCKSDQVVVHTASTSKQAHIALLLQGIQKEKNKVVEDSSEIKGFSQVAAMCIDPQHAGSSSKWRVMRSQKSKIIGEAEYPSINLGIDLQSNVSYIDLDDWILLTEDDMKINDKNADGEVLESRKADDTIEHTKKKSVPDQLWNAVMQDAFIPIQNHLQNCWMMIWYLLKKI</sequence>
<feature type="region of interest" description="Disordered" evidence="1">
    <location>
        <begin position="25"/>
        <end position="53"/>
    </location>
</feature>
<protein>
    <submittedName>
        <fullName evidence="2">Uncharacterized protein</fullName>
    </submittedName>
</protein>
<evidence type="ECO:0000256" key="1">
    <source>
        <dbReference type="SAM" id="MobiDB-lite"/>
    </source>
</evidence>